<protein>
    <recommendedName>
        <fullName evidence="4">Mediator of RNA polymerase II transcription subunit 31</fullName>
    </recommendedName>
    <alternativeName>
        <fullName evidence="12">Mediator complex subunit 31</fullName>
    </alternativeName>
</protein>
<proteinExistence type="inferred from homology"/>
<feature type="transmembrane region" description="Helical" evidence="14">
    <location>
        <begin position="271"/>
        <end position="291"/>
    </location>
</feature>
<dbReference type="GO" id="GO:0003712">
    <property type="term" value="F:transcription coregulator activity"/>
    <property type="evidence" value="ECO:0007669"/>
    <property type="project" value="InterPro"/>
</dbReference>
<feature type="region of interest" description="Disordered" evidence="13">
    <location>
        <begin position="518"/>
        <end position="564"/>
    </location>
</feature>
<dbReference type="InterPro" id="IPR038089">
    <property type="entry name" value="Med31_sf"/>
</dbReference>
<keyword evidence="8 14" id="KW-0472">Membrane</keyword>
<evidence type="ECO:0000256" key="3">
    <source>
        <dbReference type="ARBA" id="ARBA00006378"/>
    </source>
</evidence>
<organism evidence="16 17">
    <name type="scientific">Mycena chlorophos</name>
    <name type="common">Agaric fungus</name>
    <name type="synonym">Agaricus chlorophos</name>
    <dbReference type="NCBI Taxonomy" id="658473"/>
    <lineage>
        <taxon>Eukaryota</taxon>
        <taxon>Fungi</taxon>
        <taxon>Dikarya</taxon>
        <taxon>Basidiomycota</taxon>
        <taxon>Agaricomycotina</taxon>
        <taxon>Agaricomycetes</taxon>
        <taxon>Agaricomycetidae</taxon>
        <taxon>Agaricales</taxon>
        <taxon>Marasmiineae</taxon>
        <taxon>Mycenaceae</taxon>
        <taxon>Mycena</taxon>
    </lineage>
</organism>
<dbReference type="Proteomes" id="UP000613580">
    <property type="component" value="Unassembled WGS sequence"/>
</dbReference>
<evidence type="ECO:0000256" key="4">
    <source>
        <dbReference type="ARBA" id="ARBA00019660"/>
    </source>
</evidence>
<comment type="similarity">
    <text evidence="3">Belongs to the Mediator complex subunit 31 family.</text>
</comment>
<dbReference type="InterPro" id="IPR050186">
    <property type="entry name" value="TPT_transporter"/>
</dbReference>
<feature type="transmembrane region" description="Helical" evidence="14">
    <location>
        <begin position="361"/>
        <end position="379"/>
    </location>
</feature>
<comment type="caution">
    <text evidence="16">The sequence shown here is derived from an EMBL/GenBank/DDBJ whole genome shotgun (WGS) entry which is preliminary data.</text>
</comment>
<keyword evidence="5 14" id="KW-0812">Transmembrane</keyword>
<dbReference type="OrthoDB" id="18894at2759"/>
<feature type="transmembrane region" description="Helical" evidence="14">
    <location>
        <begin position="171"/>
        <end position="191"/>
    </location>
</feature>
<evidence type="ECO:0000256" key="10">
    <source>
        <dbReference type="ARBA" id="ARBA00023163"/>
    </source>
</evidence>
<dbReference type="InterPro" id="IPR004853">
    <property type="entry name" value="Sugar_P_trans_dom"/>
</dbReference>
<evidence type="ECO:0000256" key="12">
    <source>
        <dbReference type="ARBA" id="ARBA00031978"/>
    </source>
</evidence>
<dbReference type="AlphaFoldDB" id="A0A8H6W1G0"/>
<evidence type="ECO:0000256" key="8">
    <source>
        <dbReference type="ARBA" id="ARBA00023136"/>
    </source>
</evidence>
<evidence type="ECO:0000313" key="16">
    <source>
        <dbReference type="EMBL" id="KAF7298128.1"/>
    </source>
</evidence>
<evidence type="ECO:0000313" key="17">
    <source>
        <dbReference type="Proteomes" id="UP000613580"/>
    </source>
</evidence>
<evidence type="ECO:0000259" key="15">
    <source>
        <dbReference type="Pfam" id="PF03151"/>
    </source>
</evidence>
<dbReference type="GO" id="GO:0006355">
    <property type="term" value="P:regulation of DNA-templated transcription"/>
    <property type="evidence" value="ECO:0007669"/>
    <property type="project" value="InterPro"/>
</dbReference>
<evidence type="ECO:0000256" key="13">
    <source>
        <dbReference type="SAM" id="MobiDB-lite"/>
    </source>
</evidence>
<keyword evidence="11" id="KW-0539">Nucleus</keyword>
<dbReference type="Gene3D" id="1.10.10.1340">
    <property type="entry name" value="Mediator of RNA polymerase II, submodule Med31 (Soh1)"/>
    <property type="match status" value="1"/>
</dbReference>
<evidence type="ECO:0000256" key="11">
    <source>
        <dbReference type="ARBA" id="ARBA00023242"/>
    </source>
</evidence>
<dbReference type="GO" id="GO:0016592">
    <property type="term" value="C:mediator complex"/>
    <property type="evidence" value="ECO:0007669"/>
    <property type="project" value="InterPro"/>
</dbReference>
<evidence type="ECO:0000256" key="14">
    <source>
        <dbReference type="SAM" id="Phobius"/>
    </source>
</evidence>
<feature type="transmembrane region" description="Helical" evidence="14">
    <location>
        <begin position="391"/>
        <end position="414"/>
    </location>
</feature>
<keyword evidence="7" id="KW-0805">Transcription regulation</keyword>
<dbReference type="PANTHER" id="PTHR11132">
    <property type="entry name" value="SOLUTE CARRIER FAMILY 35"/>
    <property type="match status" value="1"/>
</dbReference>
<dbReference type="SUPFAM" id="SSF103481">
    <property type="entry name" value="Multidrug resistance efflux transporter EmrE"/>
    <property type="match status" value="1"/>
</dbReference>
<feature type="transmembrane region" description="Helical" evidence="14">
    <location>
        <begin position="454"/>
        <end position="472"/>
    </location>
</feature>
<feature type="domain" description="Sugar phosphate transporter" evidence="15">
    <location>
        <begin position="175"/>
        <end position="470"/>
    </location>
</feature>
<comment type="subcellular location">
    <subcellularLocation>
        <location evidence="2">Membrane</location>
        <topology evidence="2">Multi-pass membrane protein</topology>
    </subcellularLocation>
    <subcellularLocation>
        <location evidence="1">Nucleus</location>
    </subcellularLocation>
</comment>
<reference evidence="16" key="1">
    <citation type="submission" date="2020-05" db="EMBL/GenBank/DDBJ databases">
        <title>Mycena genomes resolve the evolution of fungal bioluminescence.</title>
        <authorList>
            <person name="Tsai I.J."/>
        </authorList>
    </citation>
    <scope>NUCLEOTIDE SEQUENCE</scope>
    <source>
        <strain evidence="16">110903Hualien_Pintung</strain>
    </source>
</reference>
<feature type="transmembrane region" description="Helical" evidence="14">
    <location>
        <begin position="203"/>
        <end position="227"/>
    </location>
</feature>
<feature type="transmembrane region" description="Helical" evidence="14">
    <location>
        <begin position="426"/>
        <end position="448"/>
    </location>
</feature>
<sequence>MEGAVAPEADPKALNRARFELELEFVQALANPFYLHSLAQQNILDQPAFINYLKYLLYFKEKDYARFIHYPHALHHLELLQHEQFRTQMRQDEFRDALHQKQFDHWRTNRNGPIAEPKKELSNSPPTLMVNADYSLAESPRRSLDTMDESSAQPVYMATLAEKKRMWWRNAVINGFFIACWFLFSTLLSLYNKWMFSADHFGFPFPLLVTTLHFFVQFILALLLRSFWPERFRPNHKPTLEDYGKKAVPTAVATGLDVGLSNLSLKSISLSFFTMIKSSSLIFVLLFAFLFRLERFSVRLIGVIFLIFAGVLLMVATETDFVLSGFILVITASALGGFRWALTQLLLKNKKMGMDNPVSTIFWLAPIMGVTLGAVSFFIDDWASLADTDFFAGAKALQTVIFLTLPGVVAFCMVLSEFSIIQRAGVVPMSIAGIAKEVTTISISAAIFGDNLTPLNITGVGITVCGIGLFTYHKYRKSLDTAVPLDAHGNPISIDELDDGHTLGHVELDETARLTRSSDEFDADGDDGATRTLFSAEDDADELGSVRSSKIHWTAGGHDHEPVP</sequence>
<dbReference type="InterPro" id="IPR037185">
    <property type="entry name" value="EmrE-like"/>
</dbReference>
<evidence type="ECO:0000256" key="5">
    <source>
        <dbReference type="ARBA" id="ARBA00022692"/>
    </source>
</evidence>
<evidence type="ECO:0000256" key="2">
    <source>
        <dbReference type="ARBA" id="ARBA00004141"/>
    </source>
</evidence>
<evidence type="ECO:0000256" key="9">
    <source>
        <dbReference type="ARBA" id="ARBA00023159"/>
    </source>
</evidence>
<evidence type="ECO:0000256" key="7">
    <source>
        <dbReference type="ARBA" id="ARBA00023015"/>
    </source>
</evidence>
<keyword evidence="6 14" id="KW-1133">Transmembrane helix</keyword>
<evidence type="ECO:0000256" key="1">
    <source>
        <dbReference type="ARBA" id="ARBA00004123"/>
    </source>
</evidence>
<dbReference type="Pfam" id="PF05669">
    <property type="entry name" value="Med31"/>
    <property type="match status" value="1"/>
</dbReference>
<dbReference type="EMBL" id="JACAZE010000015">
    <property type="protein sequence ID" value="KAF7298128.1"/>
    <property type="molecule type" value="Genomic_DNA"/>
</dbReference>
<dbReference type="Pfam" id="PF03151">
    <property type="entry name" value="TPT"/>
    <property type="match status" value="1"/>
</dbReference>
<name>A0A8H6W1G0_MYCCL</name>
<accession>A0A8H6W1G0</accession>
<feature type="transmembrane region" description="Helical" evidence="14">
    <location>
        <begin position="321"/>
        <end position="341"/>
    </location>
</feature>
<gene>
    <name evidence="16" type="ORF">HMN09_01034200</name>
</gene>
<dbReference type="GO" id="GO:0016020">
    <property type="term" value="C:membrane"/>
    <property type="evidence" value="ECO:0007669"/>
    <property type="project" value="UniProtKB-SubCell"/>
</dbReference>
<feature type="transmembrane region" description="Helical" evidence="14">
    <location>
        <begin position="298"/>
        <end position="315"/>
    </location>
</feature>
<evidence type="ECO:0000256" key="6">
    <source>
        <dbReference type="ARBA" id="ARBA00022989"/>
    </source>
</evidence>
<keyword evidence="10" id="KW-0804">Transcription</keyword>
<keyword evidence="9" id="KW-0010">Activator</keyword>
<keyword evidence="17" id="KW-1185">Reference proteome</keyword>
<dbReference type="InterPro" id="IPR008831">
    <property type="entry name" value="Mediator_Med31"/>
</dbReference>